<evidence type="ECO:0000256" key="17">
    <source>
        <dbReference type="ARBA" id="ARBA00023264"/>
    </source>
</evidence>
<protein>
    <recommendedName>
        <fullName evidence="7 18">Phosphatidate cytidylyltransferase</fullName>
        <ecNumber evidence="6 18">2.7.7.41</ecNumber>
    </recommendedName>
</protein>
<evidence type="ECO:0000256" key="3">
    <source>
        <dbReference type="ARBA" id="ARBA00005119"/>
    </source>
</evidence>
<name>A0A6L5GS94_9FIRM</name>
<evidence type="ECO:0000313" key="21">
    <source>
        <dbReference type="Proteomes" id="UP000473648"/>
    </source>
</evidence>
<dbReference type="EMBL" id="VOGB01000004">
    <property type="protein sequence ID" value="MQM73104.1"/>
    <property type="molecule type" value="Genomic_DNA"/>
</dbReference>
<keyword evidence="21" id="KW-1185">Reference proteome</keyword>
<organism evidence="20 21">
    <name type="scientific">Candidatus Pseudoramibacter fermentans</name>
    <dbReference type="NCBI Taxonomy" id="2594427"/>
    <lineage>
        <taxon>Bacteria</taxon>
        <taxon>Bacillati</taxon>
        <taxon>Bacillota</taxon>
        <taxon>Clostridia</taxon>
        <taxon>Eubacteriales</taxon>
        <taxon>Eubacteriaceae</taxon>
        <taxon>Pseudoramibacter</taxon>
    </lineage>
</organism>
<evidence type="ECO:0000256" key="9">
    <source>
        <dbReference type="ARBA" id="ARBA00022516"/>
    </source>
</evidence>
<keyword evidence="9" id="KW-0444">Lipid biosynthesis</keyword>
<keyword evidence="16" id="KW-0594">Phospholipid biosynthesis</keyword>
<evidence type="ECO:0000313" key="20">
    <source>
        <dbReference type="EMBL" id="MQM73104.1"/>
    </source>
</evidence>
<evidence type="ECO:0000256" key="7">
    <source>
        <dbReference type="ARBA" id="ARBA00019373"/>
    </source>
</evidence>
<evidence type="ECO:0000256" key="4">
    <source>
        <dbReference type="ARBA" id="ARBA00005189"/>
    </source>
</evidence>
<keyword evidence="8" id="KW-1003">Cell membrane</keyword>
<comment type="pathway">
    <text evidence="3 18">Phospholipid metabolism; CDP-diacylglycerol biosynthesis; CDP-diacylglycerol from sn-glycerol 3-phosphate: step 3/3.</text>
</comment>
<proteinExistence type="inferred from homology"/>
<evidence type="ECO:0000256" key="2">
    <source>
        <dbReference type="ARBA" id="ARBA00004651"/>
    </source>
</evidence>
<feature type="transmembrane region" description="Helical" evidence="19">
    <location>
        <begin position="128"/>
        <end position="148"/>
    </location>
</feature>
<keyword evidence="11 18" id="KW-0812">Transmembrane</keyword>
<keyword evidence="17" id="KW-1208">Phospholipid metabolism</keyword>
<dbReference type="GO" id="GO:0016024">
    <property type="term" value="P:CDP-diacylglycerol biosynthetic process"/>
    <property type="evidence" value="ECO:0007669"/>
    <property type="project" value="UniProtKB-UniPathway"/>
</dbReference>
<comment type="similarity">
    <text evidence="5 18">Belongs to the CDS family.</text>
</comment>
<feature type="transmembrane region" description="Helical" evidence="19">
    <location>
        <begin position="49"/>
        <end position="69"/>
    </location>
</feature>
<dbReference type="PROSITE" id="PS01315">
    <property type="entry name" value="CDS"/>
    <property type="match status" value="1"/>
</dbReference>
<sequence>MAKRIITAVIFVPILAILLILGGYFVFGLTLFLALVGMHEYVHAVNKKLELPIHYALPLILTAFMIVVMKFDYQYTVPALLISFIVVFITEILSKEHSVYRAIATVFGLVYVPLMLGHLQLFDAIPQGLYYLWLVFIIAFVTDTGAYFIGRFFGKTPLIPEISPNKTVAGSVGGTVAAVILTVAYGILMRAKFSFDLPIFSYAILGVVGSIVSQFGDLTASMIKRKTGIKDYGKLLPGHGGVLDRFDSVIFVLPIVYLFAMLTFTTL</sequence>
<evidence type="ECO:0000256" key="11">
    <source>
        <dbReference type="ARBA" id="ARBA00022692"/>
    </source>
</evidence>
<dbReference type="PANTHER" id="PTHR46382:SF1">
    <property type="entry name" value="PHOSPHATIDATE CYTIDYLYLTRANSFERASE"/>
    <property type="match status" value="1"/>
</dbReference>
<keyword evidence="15 19" id="KW-0472">Membrane</keyword>
<feature type="transmembrane region" description="Helical" evidence="19">
    <location>
        <begin position="6"/>
        <end position="37"/>
    </location>
</feature>
<gene>
    <name evidence="20" type="ORF">FRC53_06750</name>
</gene>
<evidence type="ECO:0000256" key="13">
    <source>
        <dbReference type="ARBA" id="ARBA00022989"/>
    </source>
</evidence>
<feature type="transmembrane region" description="Helical" evidence="19">
    <location>
        <begin position="199"/>
        <end position="221"/>
    </location>
</feature>
<dbReference type="UniPathway" id="UPA00557">
    <property type="reaction ID" value="UER00614"/>
</dbReference>
<feature type="transmembrane region" description="Helical" evidence="19">
    <location>
        <begin position="242"/>
        <end position="264"/>
    </location>
</feature>
<dbReference type="InterPro" id="IPR000374">
    <property type="entry name" value="PC_trans"/>
</dbReference>
<comment type="caution">
    <text evidence="20">The sequence shown here is derived from an EMBL/GenBank/DDBJ whole genome shotgun (WGS) entry which is preliminary data.</text>
</comment>
<evidence type="ECO:0000256" key="8">
    <source>
        <dbReference type="ARBA" id="ARBA00022475"/>
    </source>
</evidence>
<keyword evidence="10 18" id="KW-0808">Transferase</keyword>
<reference evidence="20" key="1">
    <citation type="journal article" date="2020" name="Appl. Environ. Microbiol.">
        <title>Medium-Chain Fatty Acid Synthesis by 'Candidatus Weimeria bifida' gen. nov., sp. nov., and 'Candidatus Pseudoramibacter fermentans' sp. nov.</title>
        <authorList>
            <person name="Scarborough M.J."/>
            <person name="Myers K.S."/>
            <person name="Donohue T.J."/>
            <person name="Noguera D.R."/>
        </authorList>
    </citation>
    <scope>NUCLEOTIDE SEQUENCE</scope>
    <source>
        <strain evidence="20">EUB1.1</strain>
    </source>
</reference>
<keyword evidence="13 19" id="KW-1133">Transmembrane helix</keyword>
<dbReference type="GO" id="GO:0005886">
    <property type="term" value="C:plasma membrane"/>
    <property type="evidence" value="ECO:0007669"/>
    <property type="project" value="UniProtKB-SubCell"/>
</dbReference>
<evidence type="ECO:0000256" key="10">
    <source>
        <dbReference type="ARBA" id="ARBA00022679"/>
    </source>
</evidence>
<evidence type="ECO:0000256" key="16">
    <source>
        <dbReference type="ARBA" id="ARBA00023209"/>
    </source>
</evidence>
<comment type="subcellular location">
    <subcellularLocation>
        <location evidence="2">Cell membrane</location>
        <topology evidence="2">Multi-pass membrane protein</topology>
    </subcellularLocation>
</comment>
<comment type="pathway">
    <text evidence="4">Lipid metabolism.</text>
</comment>
<keyword evidence="12 18" id="KW-0548">Nucleotidyltransferase</keyword>
<evidence type="ECO:0000256" key="6">
    <source>
        <dbReference type="ARBA" id="ARBA00012487"/>
    </source>
</evidence>
<accession>A0A6L5GS94</accession>
<dbReference type="GO" id="GO:0004605">
    <property type="term" value="F:phosphatidate cytidylyltransferase activity"/>
    <property type="evidence" value="ECO:0007669"/>
    <property type="project" value="UniProtKB-EC"/>
</dbReference>
<evidence type="ECO:0000256" key="15">
    <source>
        <dbReference type="ARBA" id="ARBA00023136"/>
    </source>
</evidence>
<evidence type="ECO:0000256" key="19">
    <source>
        <dbReference type="SAM" id="Phobius"/>
    </source>
</evidence>
<evidence type="ECO:0000256" key="12">
    <source>
        <dbReference type="ARBA" id="ARBA00022695"/>
    </source>
</evidence>
<feature type="transmembrane region" description="Helical" evidence="19">
    <location>
        <begin position="168"/>
        <end position="187"/>
    </location>
</feature>
<keyword evidence="14" id="KW-0443">Lipid metabolism</keyword>
<evidence type="ECO:0000256" key="5">
    <source>
        <dbReference type="ARBA" id="ARBA00010185"/>
    </source>
</evidence>
<evidence type="ECO:0000256" key="1">
    <source>
        <dbReference type="ARBA" id="ARBA00001698"/>
    </source>
</evidence>
<dbReference type="Pfam" id="PF01148">
    <property type="entry name" value="CTP_transf_1"/>
    <property type="match status" value="1"/>
</dbReference>
<dbReference type="EC" id="2.7.7.41" evidence="6 18"/>
<dbReference type="AlphaFoldDB" id="A0A6L5GS94"/>
<dbReference type="PANTHER" id="PTHR46382">
    <property type="entry name" value="PHOSPHATIDATE CYTIDYLYLTRANSFERASE"/>
    <property type="match status" value="1"/>
</dbReference>
<evidence type="ECO:0000256" key="18">
    <source>
        <dbReference type="RuleBase" id="RU003938"/>
    </source>
</evidence>
<feature type="transmembrane region" description="Helical" evidence="19">
    <location>
        <begin position="100"/>
        <end position="122"/>
    </location>
</feature>
<dbReference type="Proteomes" id="UP000473648">
    <property type="component" value="Unassembled WGS sequence"/>
</dbReference>
<comment type="catalytic activity">
    <reaction evidence="1 18">
        <text>a 1,2-diacyl-sn-glycero-3-phosphate + CTP + H(+) = a CDP-1,2-diacyl-sn-glycerol + diphosphate</text>
        <dbReference type="Rhea" id="RHEA:16229"/>
        <dbReference type="ChEBI" id="CHEBI:15378"/>
        <dbReference type="ChEBI" id="CHEBI:33019"/>
        <dbReference type="ChEBI" id="CHEBI:37563"/>
        <dbReference type="ChEBI" id="CHEBI:58332"/>
        <dbReference type="ChEBI" id="CHEBI:58608"/>
        <dbReference type="EC" id="2.7.7.41"/>
    </reaction>
</comment>
<evidence type="ECO:0000256" key="14">
    <source>
        <dbReference type="ARBA" id="ARBA00023098"/>
    </source>
</evidence>
<feature type="transmembrane region" description="Helical" evidence="19">
    <location>
        <begin position="75"/>
        <end position="93"/>
    </location>
</feature>